<sequence>MEYQGFRVLLHLRLGIMLTLLAGITYCKHAPASFSELFRRHKYITEAYFQKHETLIDRAFQDFISSELSHVFCGKQNFMPKLSVMQRQLIGEGSHRRLTSSVKIEIQPEVISSLSCEAIVIERLPSGVFADPFELEHLTGRGVFSGASAFGDTDLELPTVRANRSVVEVHVDLSPNSLSGNKNSWELKIEIPLHARYAPLGKHGYTRVEFESPDLFVHCVDEGDTLNQSCIFSSTDEGVRTSPHAIVWEVPSGIVKHTKIVSVLTFIAAVVGALSVFMACIFYSEVSVYNGVLHLSPSVEHESVPSLPMPCAPDSTHLPRVYMSFLCRICSFLPTHHPPAVIPTEI</sequence>
<feature type="transmembrane region" description="Helical" evidence="10">
    <location>
        <begin position="260"/>
        <end position="284"/>
    </location>
</feature>
<keyword evidence="12" id="KW-1185">Reference proteome</keyword>
<dbReference type="PANTHER" id="PTHR28650:SF1">
    <property type="entry name" value="PHOSPHATIDYLINOSITOL-GLYCAN BIOSYNTHESIS CLASS X PROTEIN"/>
    <property type="match status" value="1"/>
</dbReference>
<dbReference type="Proteomes" id="UP000215914">
    <property type="component" value="Unassembled WGS sequence"/>
</dbReference>
<proteinExistence type="inferred from homology"/>
<accession>A0A9K3JJJ5</accession>
<comment type="subcellular location">
    <subcellularLocation>
        <location evidence="1">Endoplasmic reticulum membrane</location>
        <topology evidence="1">Single-pass membrane protein</topology>
    </subcellularLocation>
</comment>
<protein>
    <submittedName>
        <fullName evidence="11">Glycosylphosphatidylinositol-mannosyltransferase I, PIG-X/PBN1</fullName>
    </submittedName>
</protein>
<reference evidence="11" key="1">
    <citation type="journal article" date="2017" name="Nature">
        <title>The sunflower genome provides insights into oil metabolism, flowering and Asterid evolution.</title>
        <authorList>
            <person name="Badouin H."/>
            <person name="Gouzy J."/>
            <person name="Grassa C.J."/>
            <person name="Murat F."/>
            <person name="Staton S.E."/>
            <person name="Cottret L."/>
            <person name="Lelandais-Briere C."/>
            <person name="Owens G.L."/>
            <person name="Carrere S."/>
            <person name="Mayjonade B."/>
            <person name="Legrand L."/>
            <person name="Gill N."/>
            <person name="Kane N.C."/>
            <person name="Bowers J.E."/>
            <person name="Hubner S."/>
            <person name="Bellec A."/>
            <person name="Berard A."/>
            <person name="Berges H."/>
            <person name="Blanchet N."/>
            <person name="Boniface M.C."/>
            <person name="Brunel D."/>
            <person name="Catrice O."/>
            <person name="Chaidir N."/>
            <person name="Claudel C."/>
            <person name="Donnadieu C."/>
            <person name="Faraut T."/>
            <person name="Fievet G."/>
            <person name="Helmstetter N."/>
            <person name="King M."/>
            <person name="Knapp S.J."/>
            <person name="Lai Z."/>
            <person name="Le Paslier M.C."/>
            <person name="Lippi Y."/>
            <person name="Lorenzon L."/>
            <person name="Mandel J.R."/>
            <person name="Marage G."/>
            <person name="Marchand G."/>
            <person name="Marquand E."/>
            <person name="Bret-Mestries E."/>
            <person name="Morien E."/>
            <person name="Nambeesan S."/>
            <person name="Nguyen T."/>
            <person name="Pegot-Espagnet P."/>
            <person name="Pouilly N."/>
            <person name="Raftis F."/>
            <person name="Sallet E."/>
            <person name="Schiex T."/>
            <person name="Thomas J."/>
            <person name="Vandecasteele C."/>
            <person name="Vares D."/>
            <person name="Vear F."/>
            <person name="Vautrin S."/>
            <person name="Crespi M."/>
            <person name="Mangin B."/>
            <person name="Burke J.M."/>
            <person name="Salse J."/>
            <person name="Munos S."/>
            <person name="Vincourt P."/>
            <person name="Rieseberg L.H."/>
            <person name="Langlade N.B."/>
        </authorList>
    </citation>
    <scope>NUCLEOTIDE SEQUENCE</scope>
    <source>
        <tissue evidence="11">Leaves</tissue>
    </source>
</reference>
<dbReference type="InterPro" id="IPR040039">
    <property type="entry name" value="PIGX"/>
</dbReference>
<comment type="caution">
    <text evidence="11">The sequence shown here is derived from an EMBL/GenBank/DDBJ whole genome shotgun (WGS) entry which is preliminary data.</text>
</comment>
<evidence type="ECO:0000256" key="3">
    <source>
        <dbReference type="ARBA" id="ARBA00010345"/>
    </source>
</evidence>
<keyword evidence="8 10" id="KW-0472">Membrane</keyword>
<keyword evidence="5 10" id="KW-0812">Transmembrane</keyword>
<comment type="similarity">
    <text evidence="3">Belongs to the PIGX family.</text>
</comment>
<dbReference type="InterPro" id="IPR013233">
    <property type="entry name" value="PIG-X/PBN1"/>
</dbReference>
<dbReference type="GO" id="GO:0005789">
    <property type="term" value="C:endoplasmic reticulum membrane"/>
    <property type="evidence" value="ECO:0007669"/>
    <property type="project" value="UniProtKB-SubCell"/>
</dbReference>
<name>A0A9K3JJJ5_HELAN</name>
<dbReference type="GO" id="GO:0006506">
    <property type="term" value="P:GPI anchor biosynthetic process"/>
    <property type="evidence" value="ECO:0007669"/>
    <property type="project" value="UniProtKB-KW"/>
</dbReference>
<keyword evidence="9" id="KW-0325">Glycoprotein</keyword>
<reference evidence="11" key="2">
    <citation type="submission" date="2020-06" db="EMBL/GenBank/DDBJ databases">
        <title>Helianthus annuus Genome sequencing and assembly Release 2.</title>
        <authorList>
            <person name="Gouzy J."/>
            <person name="Langlade N."/>
            <person name="Munos S."/>
        </authorList>
    </citation>
    <scope>NUCLEOTIDE SEQUENCE</scope>
    <source>
        <tissue evidence="11">Leaves</tissue>
    </source>
</reference>
<evidence type="ECO:0000256" key="7">
    <source>
        <dbReference type="ARBA" id="ARBA00022989"/>
    </source>
</evidence>
<comment type="pathway">
    <text evidence="2">Glycolipid biosynthesis; glycosylphosphatidylinositol-anchor biosynthesis.</text>
</comment>
<dbReference type="PANTHER" id="PTHR28650">
    <property type="entry name" value="PHOSPHATIDYLINOSITOL-GLYCAN BIOSYNTHESIS CLASS X PROTEIN"/>
    <property type="match status" value="1"/>
</dbReference>
<evidence type="ECO:0000256" key="9">
    <source>
        <dbReference type="ARBA" id="ARBA00023180"/>
    </source>
</evidence>
<dbReference type="SMART" id="SM00780">
    <property type="entry name" value="PIG-X"/>
    <property type="match status" value="1"/>
</dbReference>
<dbReference type="AlphaFoldDB" id="A0A9K3JJJ5"/>
<evidence type="ECO:0000256" key="5">
    <source>
        <dbReference type="ARBA" id="ARBA00022692"/>
    </source>
</evidence>
<evidence type="ECO:0000256" key="8">
    <source>
        <dbReference type="ARBA" id="ARBA00023136"/>
    </source>
</evidence>
<organism evidence="11 12">
    <name type="scientific">Helianthus annuus</name>
    <name type="common">Common sunflower</name>
    <dbReference type="NCBI Taxonomy" id="4232"/>
    <lineage>
        <taxon>Eukaryota</taxon>
        <taxon>Viridiplantae</taxon>
        <taxon>Streptophyta</taxon>
        <taxon>Embryophyta</taxon>
        <taxon>Tracheophyta</taxon>
        <taxon>Spermatophyta</taxon>
        <taxon>Magnoliopsida</taxon>
        <taxon>eudicotyledons</taxon>
        <taxon>Gunneridae</taxon>
        <taxon>Pentapetalae</taxon>
        <taxon>asterids</taxon>
        <taxon>campanulids</taxon>
        <taxon>Asterales</taxon>
        <taxon>Asteraceae</taxon>
        <taxon>Asteroideae</taxon>
        <taxon>Heliantheae alliance</taxon>
        <taxon>Heliantheae</taxon>
        <taxon>Helianthus</taxon>
    </lineage>
</organism>
<evidence type="ECO:0000313" key="11">
    <source>
        <dbReference type="EMBL" id="KAF5815832.1"/>
    </source>
</evidence>
<dbReference type="Pfam" id="PF08320">
    <property type="entry name" value="PIG-X"/>
    <property type="match status" value="1"/>
</dbReference>
<evidence type="ECO:0000256" key="10">
    <source>
        <dbReference type="SAM" id="Phobius"/>
    </source>
</evidence>
<evidence type="ECO:0000256" key="2">
    <source>
        <dbReference type="ARBA" id="ARBA00004687"/>
    </source>
</evidence>
<evidence type="ECO:0000256" key="6">
    <source>
        <dbReference type="ARBA" id="ARBA00022824"/>
    </source>
</evidence>
<evidence type="ECO:0000313" key="12">
    <source>
        <dbReference type="Proteomes" id="UP000215914"/>
    </source>
</evidence>
<evidence type="ECO:0000256" key="4">
    <source>
        <dbReference type="ARBA" id="ARBA00022502"/>
    </source>
</evidence>
<keyword evidence="7 10" id="KW-1133">Transmembrane helix</keyword>
<keyword evidence="4" id="KW-0337">GPI-anchor biosynthesis</keyword>
<gene>
    <name evidence="11" type="ORF">HanXRQr2_Chr03g0127531</name>
</gene>
<dbReference type="Gramene" id="mRNA:HanXRQr2_Chr03g0127531">
    <property type="protein sequence ID" value="mRNA:HanXRQr2_Chr03g0127531"/>
    <property type="gene ID" value="HanXRQr2_Chr03g0127531"/>
</dbReference>
<dbReference type="EMBL" id="MNCJ02000318">
    <property type="protein sequence ID" value="KAF5815832.1"/>
    <property type="molecule type" value="Genomic_DNA"/>
</dbReference>
<evidence type="ECO:0000256" key="1">
    <source>
        <dbReference type="ARBA" id="ARBA00004389"/>
    </source>
</evidence>
<keyword evidence="6" id="KW-0256">Endoplasmic reticulum</keyword>